<name>X0SQH4_9ZZZZ</name>
<comment type="caution">
    <text evidence="2">The sequence shown here is derived from an EMBL/GenBank/DDBJ whole genome shotgun (WGS) entry which is preliminary data.</text>
</comment>
<reference evidence="2" key="1">
    <citation type="journal article" date="2014" name="Front. Microbiol.">
        <title>High frequency of phylogenetically diverse reductive dehalogenase-homologous genes in deep subseafloor sedimentary metagenomes.</title>
        <authorList>
            <person name="Kawai M."/>
            <person name="Futagami T."/>
            <person name="Toyoda A."/>
            <person name="Takaki Y."/>
            <person name="Nishi S."/>
            <person name="Hori S."/>
            <person name="Arai W."/>
            <person name="Tsubouchi T."/>
            <person name="Morono Y."/>
            <person name="Uchiyama I."/>
            <person name="Ito T."/>
            <person name="Fujiyama A."/>
            <person name="Inagaki F."/>
            <person name="Takami H."/>
        </authorList>
    </citation>
    <scope>NUCLEOTIDE SEQUENCE</scope>
    <source>
        <strain evidence="2">Expedition CK06-06</strain>
    </source>
</reference>
<dbReference type="InterPro" id="IPR012337">
    <property type="entry name" value="RNaseH-like_sf"/>
</dbReference>
<dbReference type="GO" id="GO:0003676">
    <property type="term" value="F:nucleic acid binding"/>
    <property type="evidence" value="ECO:0007669"/>
    <property type="project" value="InterPro"/>
</dbReference>
<evidence type="ECO:0000259" key="1">
    <source>
        <dbReference type="PROSITE" id="PS50994"/>
    </source>
</evidence>
<dbReference type="GO" id="GO:0015074">
    <property type="term" value="P:DNA integration"/>
    <property type="evidence" value="ECO:0007669"/>
    <property type="project" value="InterPro"/>
</dbReference>
<dbReference type="InterPro" id="IPR001584">
    <property type="entry name" value="Integrase_cat-core"/>
</dbReference>
<dbReference type="AlphaFoldDB" id="X0SQH4"/>
<dbReference type="EMBL" id="BARS01000844">
    <property type="protein sequence ID" value="GAF83329.1"/>
    <property type="molecule type" value="Genomic_DNA"/>
</dbReference>
<dbReference type="Gene3D" id="3.30.420.10">
    <property type="entry name" value="Ribonuclease H-like superfamily/Ribonuclease H"/>
    <property type="match status" value="1"/>
</dbReference>
<dbReference type="InterPro" id="IPR036397">
    <property type="entry name" value="RNaseH_sf"/>
</dbReference>
<dbReference type="Pfam" id="PF13384">
    <property type="entry name" value="HTH_23"/>
    <property type="match status" value="1"/>
</dbReference>
<protein>
    <recommendedName>
        <fullName evidence="1">Integrase catalytic domain-containing protein</fullName>
    </recommendedName>
</protein>
<gene>
    <name evidence="2" type="ORF">S01H1_01855</name>
</gene>
<accession>X0SQH4</accession>
<dbReference type="SUPFAM" id="SSF46689">
    <property type="entry name" value="Homeodomain-like"/>
    <property type="match status" value="1"/>
</dbReference>
<evidence type="ECO:0000313" key="2">
    <source>
        <dbReference type="EMBL" id="GAF83329.1"/>
    </source>
</evidence>
<proteinExistence type="predicted"/>
<dbReference type="InterPro" id="IPR009057">
    <property type="entry name" value="Homeodomain-like_sf"/>
</dbReference>
<feature type="domain" description="Integrase catalytic" evidence="1">
    <location>
        <begin position="122"/>
        <end position="304"/>
    </location>
</feature>
<organism evidence="2">
    <name type="scientific">marine sediment metagenome</name>
    <dbReference type="NCBI Taxonomy" id="412755"/>
    <lineage>
        <taxon>unclassified sequences</taxon>
        <taxon>metagenomes</taxon>
        <taxon>ecological metagenomes</taxon>
    </lineage>
</organism>
<dbReference type="SUPFAM" id="SSF53098">
    <property type="entry name" value="Ribonuclease H-like"/>
    <property type="match status" value="1"/>
</dbReference>
<dbReference type="PROSITE" id="PS50994">
    <property type="entry name" value="INTEGRASE"/>
    <property type="match status" value="1"/>
</dbReference>
<sequence>MNIKEFREKAIKRYKNGESPKEIYQGLGKSKTWFFKWLKRYKLDGKDWAKSHSCKPHQSPKRINKTMEQMVIETRKRLEKKPYAQIGAFNIYWHLKQEGKIPPSLATLNRIIKRNNLVHKRTKYSPKGVNYPSLAITRSNYLHQLDVVGPRYLKEDGRFYSANIIDAYDRRNSINPDRRQNRMAITQALICSWHTLGIPCYLQMDNQLPMRGSNQYPHSFGLVIRLCLSLGIQPLFIPLREPWRNGIIEHFQNVFDKMFFRTQYFKDFDHLYKRAKEFELFHNQNHHYSTLEGMTPKQRFSGDIKLLPDSFRLPEKLAISPGYIHLVRFIRSDRVLDIFGEKYIMPDDVEHEYVRATIDTVQEKLFIYHDSKLIVEYPYPLPKSSIDLSRFGL</sequence>